<dbReference type="WBParaSite" id="SSLN_0000646301-mRNA-1">
    <property type="protein sequence ID" value="SSLN_0000646301-mRNA-1"/>
    <property type="gene ID" value="SSLN_0000646301"/>
</dbReference>
<sequence>MATSADWMWREIFSLVGLGDEAPLQIMRYMSALIAGRPVDNDTFRKIRFDKLPFPMQQVLGVLDMSTSLKNSPNTPIRSKNATLVVQQRSLTPDPI</sequence>
<evidence type="ECO:0000313" key="1">
    <source>
        <dbReference type="EMBL" id="VDL92651.1"/>
    </source>
</evidence>
<proteinExistence type="predicted"/>
<protein>
    <submittedName>
        <fullName evidence="3">DUF1800 family protein</fullName>
    </submittedName>
</protein>
<dbReference type="OrthoDB" id="6251906at2759"/>
<dbReference type="AlphaFoldDB" id="A0A183SPW8"/>
<keyword evidence="2" id="KW-1185">Reference proteome</keyword>
<reference evidence="3" key="1">
    <citation type="submission" date="2016-06" db="UniProtKB">
        <authorList>
            <consortium name="WormBaseParasite"/>
        </authorList>
    </citation>
    <scope>IDENTIFICATION</scope>
</reference>
<accession>A0A183SPW8</accession>
<organism evidence="3">
    <name type="scientific">Schistocephalus solidus</name>
    <name type="common">Tapeworm</name>
    <dbReference type="NCBI Taxonomy" id="70667"/>
    <lineage>
        <taxon>Eukaryota</taxon>
        <taxon>Metazoa</taxon>
        <taxon>Spiralia</taxon>
        <taxon>Lophotrochozoa</taxon>
        <taxon>Platyhelminthes</taxon>
        <taxon>Cestoda</taxon>
        <taxon>Eucestoda</taxon>
        <taxon>Diphyllobothriidea</taxon>
        <taxon>Diphyllobothriidae</taxon>
        <taxon>Schistocephalus</taxon>
    </lineage>
</organism>
<evidence type="ECO:0000313" key="3">
    <source>
        <dbReference type="WBParaSite" id="SSLN_0000646301-mRNA-1"/>
    </source>
</evidence>
<reference evidence="1 2" key="2">
    <citation type="submission" date="2018-11" db="EMBL/GenBank/DDBJ databases">
        <authorList>
            <consortium name="Pathogen Informatics"/>
        </authorList>
    </citation>
    <scope>NUCLEOTIDE SEQUENCE [LARGE SCALE GENOMIC DNA]</scope>
    <source>
        <strain evidence="1 2">NST_G2</strain>
    </source>
</reference>
<dbReference type="Proteomes" id="UP000275846">
    <property type="component" value="Unassembled WGS sequence"/>
</dbReference>
<gene>
    <name evidence="1" type="ORF">SSLN_LOCUS6266</name>
</gene>
<name>A0A183SPW8_SCHSO</name>
<evidence type="ECO:0000313" key="2">
    <source>
        <dbReference type="Proteomes" id="UP000275846"/>
    </source>
</evidence>
<dbReference type="EMBL" id="UYSU01033613">
    <property type="protein sequence ID" value="VDL92651.1"/>
    <property type="molecule type" value="Genomic_DNA"/>
</dbReference>